<evidence type="ECO:0000313" key="13">
    <source>
        <dbReference type="Proteomes" id="UP000075920"/>
    </source>
</evidence>
<dbReference type="Pfam" id="PF00352">
    <property type="entry name" value="TBP"/>
    <property type="match status" value="2"/>
</dbReference>
<keyword evidence="7" id="KW-0804">Transcription</keyword>
<evidence type="ECO:0000256" key="2">
    <source>
        <dbReference type="ARBA" id="ARBA00004496"/>
    </source>
</evidence>
<proteinExistence type="inferred from homology"/>
<protein>
    <recommendedName>
        <fullName evidence="9">TATA box-binding protein-like 1</fullName>
    </recommendedName>
    <alternativeName>
        <fullName evidence="10">TBP-like factor</fullName>
    </alternativeName>
</protein>
<dbReference type="InterPro" id="IPR015445">
    <property type="entry name" value="TBP-like"/>
</dbReference>
<feature type="region of interest" description="Disordered" evidence="11">
    <location>
        <begin position="511"/>
        <end position="535"/>
    </location>
</feature>
<dbReference type="Proteomes" id="UP000075920">
    <property type="component" value="Unassembled WGS sequence"/>
</dbReference>
<reference evidence="13" key="1">
    <citation type="submission" date="2013-03" db="EMBL/GenBank/DDBJ databases">
        <title>The Genome Sequence of Anopheles minimus MINIMUS1.</title>
        <authorList>
            <consortium name="The Broad Institute Genomics Platform"/>
            <person name="Neafsey D.E."/>
            <person name="Walton C."/>
            <person name="Walker B."/>
            <person name="Young S.K."/>
            <person name="Zeng Q."/>
            <person name="Gargeya S."/>
            <person name="Fitzgerald M."/>
            <person name="Haas B."/>
            <person name="Abouelleil A."/>
            <person name="Allen A.W."/>
            <person name="Alvarado L."/>
            <person name="Arachchi H.M."/>
            <person name="Berlin A.M."/>
            <person name="Chapman S.B."/>
            <person name="Gainer-Dewar J."/>
            <person name="Goldberg J."/>
            <person name="Griggs A."/>
            <person name="Gujja S."/>
            <person name="Hansen M."/>
            <person name="Howarth C."/>
            <person name="Imamovic A."/>
            <person name="Ireland A."/>
            <person name="Larimer J."/>
            <person name="McCowan C."/>
            <person name="Murphy C."/>
            <person name="Pearson M."/>
            <person name="Poon T.W."/>
            <person name="Priest M."/>
            <person name="Roberts A."/>
            <person name="Saif S."/>
            <person name="Shea T."/>
            <person name="Sisk P."/>
            <person name="Sykes S."/>
            <person name="Wortman J."/>
            <person name="Nusbaum C."/>
            <person name="Birren B."/>
        </authorList>
    </citation>
    <scope>NUCLEOTIDE SEQUENCE [LARGE SCALE GENOMIC DNA]</scope>
    <source>
        <strain evidence="13">MINIMUS1</strain>
    </source>
</reference>
<evidence type="ECO:0000256" key="9">
    <source>
        <dbReference type="ARBA" id="ARBA00023474"/>
    </source>
</evidence>
<evidence type="ECO:0000256" key="1">
    <source>
        <dbReference type="ARBA" id="ARBA00004123"/>
    </source>
</evidence>
<feature type="compositionally biased region" description="Polar residues" evidence="11">
    <location>
        <begin position="1"/>
        <end position="12"/>
    </location>
</feature>
<dbReference type="FunFam" id="3.30.310.10:FF:000005">
    <property type="entry name" value="TATA box-binding protein-like 1"/>
    <property type="match status" value="1"/>
</dbReference>
<evidence type="ECO:0000256" key="10">
    <source>
        <dbReference type="ARBA" id="ARBA00033173"/>
    </source>
</evidence>
<dbReference type="PANTHER" id="PTHR10126">
    <property type="entry name" value="TATA-BOX BINDING PROTEIN"/>
    <property type="match status" value="1"/>
</dbReference>
<keyword evidence="13" id="KW-1185">Reference proteome</keyword>
<feature type="compositionally biased region" description="Low complexity" evidence="11">
    <location>
        <begin position="13"/>
        <end position="30"/>
    </location>
</feature>
<feature type="compositionally biased region" description="Polar residues" evidence="11">
    <location>
        <begin position="458"/>
        <end position="468"/>
    </location>
</feature>
<evidence type="ECO:0000256" key="5">
    <source>
        <dbReference type="ARBA" id="ARBA00023015"/>
    </source>
</evidence>
<feature type="compositionally biased region" description="Acidic residues" evidence="11">
    <location>
        <begin position="523"/>
        <end position="535"/>
    </location>
</feature>
<dbReference type="EnsemblMetazoa" id="AMIN010411-RA">
    <property type="protein sequence ID" value="AMIN010411-PA"/>
    <property type="gene ID" value="AMIN010411"/>
</dbReference>
<dbReference type="InterPro" id="IPR000814">
    <property type="entry name" value="TBP"/>
</dbReference>
<dbReference type="InterPro" id="IPR012295">
    <property type="entry name" value="TBP_dom_sf"/>
</dbReference>
<evidence type="ECO:0000256" key="11">
    <source>
        <dbReference type="SAM" id="MobiDB-lite"/>
    </source>
</evidence>
<dbReference type="GO" id="GO:0006352">
    <property type="term" value="P:DNA-templated transcription initiation"/>
    <property type="evidence" value="ECO:0007669"/>
    <property type="project" value="InterPro"/>
</dbReference>
<dbReference type="STRING" id="112268.A0A182WJ57"/>
<dbReference type="AlphaFoldDB" id="A0A182WJ57"/>
<evidence type="ECO:0000256" key="7">
    <source>
        <dbReference type="ARBA" id="ARBA00023163"/>
    </source>
</evidence>
<dbReference type="PRINTS" id="PR00686">
    <property type="entry name" value="TIFACTORIID"/>
</dbReference>
<keyword evidence="5" id="KW-0805">Transcription regulation</keyword>
<evidence type="ECO:0000256" key="4">
    <source>
        <dbReference type="ARBA" id="ARBA00022490"/>
    </source>
</evidence>
<feature type="region of interest" description="Disordered" evidence="11">
    <location>
        <begin position="1"/>
        <end position="30"/>
    </location>
</feature>
<organism evidence="12 13">
    <name type="scientific">Anopheles minimus</name>
    <dbReference type="NCBI Taxonomy" id="112268"/>
    <lineage>
        <taxon>Eukaryota</taxon>
        <taxon>Metazoa</taxon>
        <taxon>Ecdysozoa</taxon>
        <taxon>Arthropoda</taxon>
        <taxon>Hexapoda</taxon>
        <taxon>Insecta</taxon>
        <taxon>Pterygota</taxon>
        <taxon>Neoptera</taxon>
        <taxon>Endopterygota</taxon>
        <taxon>Diptera</taxon>
        <taxon>Nematocera</taxon>
        <taxon>Culicoidea</taxon>
        <taxon>Culicidae</taxon>
        <taxon>Anophelinae</taxon>
        <taxon>Anopheles</taxon>
    </lineage>
</organism>
<comment type="similarity">
    <text evidence="3">Belongs to the TBP family.</text>
</comment>
<evidence type="ECO:0000313" key="12">
    <source>
        <dbReference type="EnsemblMetazoa" id="AMIN010411-PA"/>
    </source>
</evidence>
<dbReference type="FunFam" id="3.30.310.10:FF:000009">
    <property type="entry name" value="TatA box-binding protein-like protein 1"/>
    <property type="match status" value="1"/>
</dbReference>
<dbReference type="Gene3D" id="3.30.310.10">
    <property type="entry name" value="TATA-Binding Protein"/>
    <property type="match status" value="2"/>
</dbReference>
<keyword evidence="8" id="KW-0539">Nucleus</keyword>
<dbReference type="GO" id="GO:0003677">
    <property type="term" value="F:DNA binding"/>
    <property type="evidence" value="ECO:0007669"/>
    <property type="project" value="UniProtKB-KW"/>
</dbReference>
<comment type="subcellular location">
    <subcellularLocation>
        <location evidence="2">Cytoplasm</location>
    </subcellularLocation>
    <subcellularLocation>
        <location evidence="1">Nucleus</location>
    </subcellularLocation>
</comment>
<accession>A0A182WJ57</accession>
<evidence type="ECO:0000256" key="6">
    <source>
        <dbReference type="ARBA" id="ARBA00023125"/>
    </source>
</evidence>
<dbReference type="GO" id="GO:0005737">
    <property type="term" value="C:cytoplasm"/>
    <property type="evidence" value="ECO:0007669"/>
    <property type="project" value="UniProtKB-SubCell"/>
</dbReference>
<dbReference type="CDD" id="cd04517">
    <property type="entry name" value="TLF"/>
    <property type="match status" value="1"/>
</dbReference>
<feature type="region of interest" description="Disordered" evidence="11">
    <location>
        <begin position="199"/>
        <end position="235"/>
    </location>
</feature>
<evidence type="ECO:0000256" key="8">
    <source>
        <dbReference type="ARBA" id="ARBA00023242"/>
    </source>
</evidence>
<reference evidence="12" key="2">
    <citation type="submission" date="2020-05" db="UniProtKB">
        <authorList>
            <consortium name="EnsemblMetazoa"/>
        </authorList>
    </citation>
    <scope>IDENTIFICATION</scope>
    <source>
        <strain evidence="12">MINIMUS1</strain>
    </source>
</reference>
<keyword evidence="6" id="KW-0238">DNA-binding</keyword>
<keyword evidence="4" id="KW-0963">Cytoplasm</keyword>
<feature type="compositionally biased region" description="Low complexity" evidence="11">
    <location>
        <begin position="199"/>
        <end position="217"/>
    </location>
</feature>
<dbReference type="GO" id="GO:0005634">
    <property type="term" value="C:nucleus"/>
    <property type="evidence" value="ECO:0007669"/>
    <property type="project" value="UniProtKB-SubCell"/>
</dbReference>
<dbReference type="VEuPathDB" id="VectorBase:AMIN010411"/>
<feature type="region of interest" description="Disordered" evidence="11">
    <location>
        <begin position="457"/>
        <end position="486"/>
    </location>
</feature>
<dbReference type="SUPFAM" id="SSF55945">
    <property type="entry name" value="TATA-box binding protein-like"/>
    <property type="match status" value="2"/>
</dbReference>
<name>A0A182WJ57_9DIPT</name>
<evidence type="ECO:0000256" key="3">
    <source>
        <dbReference type="ARBA" id="ARBA00005560"/>
    </source>
</evidence>
<sequence>MVGNSSFINSAISTPGAPNGNSSSSSKSNITGSSTVIRNGVGFGSKSILDVNAKTSNNVVNVAKGVYIRQQHYSLNHHHQQQPGTSGVVTSALSSTSAVNSDSGHHQRIVGGMINHSSLMFATTTTTTNQHQQQLSVISNTSPIGGGGVVEKKPVALNTTRSDSGDTILTATDTSGSSIVASTTTTNTITTTTTTATSADNATATDTPTDTGPTDATELSLETKEPNADNEPQEEQPEIDIVINNVVCSFSVRCHLNLHDIARQGHNVEFRRENGMVTMKLRRPYTTASIWSSGKITCTGATSEHQAKIAARRYSRCLQKLGFKVRFRNFRIVNVLGTCSMPFGIMIVNFSERYKRDASYEPELHPGVTYKLQTPKATLKIFSTGSITVTAASVAFVQAAIEQIFPLVYEFRKKRTPVEKLAMVKQPPPDFDPHDVDHLIEEDREGALAEAEGIEYWNGTSGDPLQSEEQPDNDHETFGDDEDVRTRNYTKAIHKINSIRQNGKTRRLRQLRPSGRVVNDGDSMSDDDLCVSDYE</sequence>